<evidence type="ECO:0000256" key="3">
    <source>
        <dbReference type="ARBA" id="ARBA00022692"/>
    </source>
</evidence>
<dbReference type="InterPro" id="IPR050206">
    <property type="entry name" value="FtsK/SpoIIIE/SftA"/>
</dbReference>
<evidence type="ECO:0000256" key="6">
    <source>
        <dbReference type="ARBA" id="ARBA00022840"/>
    </source>
</evidence>
<keyword evidence="6 9" id="KW-0067">ATP-binding</keyword>
<dbReference type="NCBIfam" id="TIGR03924">
    <property type="entry name" value="T7SS_EccC_a"/>
    <property type="match status" value="1"/>
</dbReference>
<keyword evidence="8 11" id="KW-0472">Membrane</keyword>
<evidence type="ECO:0000256" key="9">
    <source>
        <dbReference type="PROSITE-ProRule" id="PRU00289"/>
    </source>
</evidence>
<dbReference type="InterPro" id="IPR003593">
    <property type="entry name" value="AAA+_ATPase"/>
</dbReference>
<evidence type="ECO:0000259" key="12">
    <source>
        <dbReference type="PROSITE" id="PS50901"/>
    </source>
</evidence>
<dbReference type="PANTHER" id="PTHR22683:SF1">
    <property type="entry name" value="TYPE VII SECRETION SYSTEM PROTEIN ESSC"/>
    <property type="match status" value="1"/>
</dbReference>
<dbReference type="Proteomes" id="UP000186004">
    <property type="component" value="Unassembled WGS sequence"/>
</dbReference>
<evidence type="ECO:0000313" key="13">
    <source>
        <dbReference type="EMBL" id="SIQ79144.1"/>
    </source>
</evidence>
<feature type="binding site" evidence="9">
    <location>
        <begin position="838"/>
        <end position="845"/>
    </location>
    <ligand>
        <name>ATP</name>
        <dbReference type="ChEBI" id="CHEBI:30616"/>
    </ligand>
</feature>
<organism evidence="13 14">
    <name type="scientific">Micromonospora avicenniae</name>
    <dbReference type="NCBI Taxonomy" id="1198245"/>
    <lineage>
        <taxon>Bacteria</taxon>
        <taxon>Bacillati</taxon>
        <taxon>Actinomycetota</taxon>
        <taxon>Actinomycetes</taxon>
        <taxon>Micromonosporales</taxon>
        <taxon>Micromonosporaceae</taxon>
        <taxon>Micromonospora</taxon>
    </lineage>
</organism>
<dbReference type="EMBL" id="FTNF01000004">
    <property type="protein sequence ID" value="SIQ79144.1"/>
    <property type="molecule type" value="Genomic_DNA"/>
</dbReference>
<evidence type="ECO:0000256" key="4">
    <source>
        <dbReference type="ARBA" id="ARBA00022737"/>
    </source>
</evidence>
<feature type="domain" description="FtsK" evidence="12">
    <location>
        <begin position="458"/>
        <end position="658"/>
    </location>
</feature>
<accession>A0A1N6VMX2</accession>
<keyword evidence="7 11" id="KW-1133">Transmembrane helix</keyword>
<dbReference type="GO" id="GO:0005886">
    <property type="term" value="C:plasma membrane"/>
    <property type="evidence" value="ECO:0007669"/>
    <property type="project" value="UniProtKB-SubCell"/>
</dbReference>
<evidence type="ECO:0000256" key="5">
    <source>
        <dbReference type="ARBA" id="ARBA00022741"/>
    </source>
</evidence>
<evidence type="ECO:0000256" key="10">
    <source>
        <dbReference type="SAM" id="MobiDB-lite"/>
    </source>
</evidence>
<feature type="domain" description="FtsK" evidence="12">
    <location>
        <begin position="819"/>
        <end position="1011"/>
    </location>
</feature>
<sequence>MSTVLFRRPARRNGPEMPSGEISLQEPPALPEPQRNGLRQAFLMLPMALMSGVMVLLFISRSGGAFTWIILALMAVALGGLVVGQIAVGGMERKSRLGGDRRDYLRYLAQNRKRVRQHVLRQREASDWQHPDPHSLWSLAMTSRRWERRPTHPDFLEIRVGTGEQRLAVRITPMQTKPIEDLEPLAAKSLRRFIRAYTTIEDQPIALFLRGFAQIRTAGDKEQTRAFVRALLVQLVSFHAPEEVRLALCVADDTVAEWEWTKWLPHLQHPTDQDAAGAVRLVGSTVEEVEQRLGEDFTARPRYEPGAAPSRDEPYVVVIRDGGRLGNGSRMATAGYRNAVLIDLDDPTPAAGKGALCLEVDGDDLSMVRQDRVGSEVRTRLATPDRLTTARAAVVARTLSPYRLGVVTETPADTLKTDFDLGTMLQIPDVRQLDLTRLWAPRTAGERLRVPIGIDAGGQPIALDLKESALGGMGPHGMLIGATGSGKSELLRTLVLALATTHSSETLNFVLVDFKGGATFLGLDRLPHTSAVITNLADEAALVGRMRDALHGEMVRRQELLRQAGGFSSVLDYERARAQGAPLDPLPTLFVVVDEFSELLATHRDFIDLFVMIGRLGRSLAVHLLLASQRVDDGRIAQLESHLSYRIGLRTFSAMESRSVIGVPDAYELPPAPGNGYLRTDVSTLIRFKAGYVSGPYRATTARVRQEIVQQQVVPYSLDHVPFRAPEPAQVEQAAEEAVDGDETVTERSVLSVVVEQLVDQGPPAHQVWLPPLDASPTLDQLLPTLAPDPERGLTAVEWPGNGLLVAPVGFVDKPFEQVRDLLLVDLSANGGHVGIAGGPRSGKSTLLRTLISSLALTHSPREVQFYCLDFGGGGLGALADLPHVGSVAGRLDTDRVSRTVAEVTGLIVERERRFGELGVDGMASYRKLRAEGQVTEDRHGDVFLVVDGWFTLRQDFETLESAVRQIAAQGLNFGVHLVLTASRWSEVHHAMRDQIGTRLELRLGDPVDSTIDLRLAATVPQLPGRGLTPEKLHFLAALPRIDGLADASSVTEGVRGLTAMVGDFWDGPPAPPVRTLPALLPADSLPAPEGDVRIALGLDEAGMQPVWHDFGDVPHLTVLGDTESGKTNMLRHLARAVMARYTPAEARIMIVDYRRQLFDSVAQEYRLGYSVSTDSTRETVADAVAGLGPRMPGADVTPEQLRRRDWWTGPQLFVLVDDYDLLAGHDSPLMPLLPYLAQGADIGFHLVLTRGAANVLRMSMDPLLRRMQETNSPDVALSCPPTEGPLLGNTKPRHLPPGRALLCTRRGARLIQTAWSPLEAEQPIG</sequence>
<keyword evidence="5 9" id="KW-0547">Nucleotide-binding</keyword>
<dbReference type="NCBIfam" id="TIGR03925">
    <property type="entry name" value="T7SS_EccC_b"/>
    <property type="match status" value="1"/>
</dbReference>
<keyword evidence="14" id="KW-1185">Reference proteome</keyword>
<dbReference type="GO" id="GO:0003677">
    <property type="term" value="F:DNA binding"/>
    <property type="evidence" value="ECO:0007669"/>
    <property type="project" value="InterPro"/>
</dbReference>
<evidence type="ECO:0000313" key="14">
    <source>
        <dbReference type="Proteomes" id="UP000186004"/>
    </source>
</evidence>
<keyword evidence="2" id="KW-1003">Cell membrane</keyword>
<dbReference type="Pfam" id="PF01580">
    <property type="entry name" value="FtsK_SpoIIIE"/>
    <property type="match status" value="3"/>
</dbReference>
<dbReference type="InterPro" id="IPR023837">
    <property type="entry name" value="EccCb-like_Actinobacteria"/>
</dbReference>
<dbReference type="Gene3D" id="3.40.50.300">
    <property type="entry name" value="P-loop containing nucleotide triphosphate hydrolases"/>
    <property type="match status" value="4"/>
</dbReference>
<gene>
    <name evidence="13" type="ORF">SAMN05444858_104177</name>
</gene>
<dbReference type="PANTHER" id="PTHR22683">
    <property type="entry name" value="SPORULATION PROTEIN RELATED"/>
    <property type="match status" value="1"/>
</dbReference>
<feature type="binding site" evidence="9">
    <location>
        <begin position="1121"/>
        <end position="1128"/>
    </location>
    <ligand>
        <name>ATP</name>
        <dbReference type="ChEBI" id="CHEBI:30616"/>
    </ligand>
</feature>
<keyword evidence="3 11" id="KW-0812">Transmembrane</keyword>
<dbReference type="PROSITE" id="PS50901">
    <property type="entry name" value="FTSK"/>
    <property type="match status" value="3"/>
</dbReference>
<evidence type="ECO:0000256" key="2">
    <source>
        <dbReference type="ARBA" id="ARBA00022475"/>
    </source>
</evidence>
<keyword evidence="4" id="KW-0677">Repeat</keyword>
<feature type="transmembrane region" description="Helical" evidence="11">
    <location>
        <begin position="41"/>
        <end position="59"/>
    </location>
</feature>
<evidence type="ECO:0000256" key="7">
    <source>
        <dbReference type="ARBA" id="ARBA00022989"/>
    </source>
</evidence>
<dbReference type="SMART" id="SM00382">
    <property type="entry name" value="AAA"/>
    <property type="match status" value="3"/>
</dbReference>
<evidence type="ECO:0000256" key="1">
    <source>
        <dbReference type="ARBA" id="ARBA00004651"/>
    </source>
</evidence>
<reference evidence="13 14" key="1">
    <citation type="submission" date="2017-01" db="EMBL/GenBank/DDBJ databases">
        <authorList>
            <person name="Mah S.A."/>
            <person name="Swanson W.J."/>
            <person name="Moy G.W."/>
            <person name="Vacquier V.D."/>
        </authorList>
    </citation>
    <scope>NUCLEOTIDE SEQUENCE [LARGE SCALE GENOMIC DNA]</scope>
    <source>
        <strain evidence="13 14">DSM 45758</strain>
    </source>
</reference>
<feature type="region of interest" description="Disordered" evidence="10">
    <location>
        <begin position="1"/>
        <end position="32"/>
    </location>
</feature>
<dbReference type="InterPro" id="IPR027417">
    <property type="entry name" value="P-loop_NTPase"/>
</dbReference>
<evidence type="ECO:0000256" key="11">
    <source>
        <dbReference type="SAM" id="Phobius"/>
    </source>
</evidence>
<dbReference type="SUPFAM" id="SSF52540">
    <property type="entry name" value="P-loop containing nucleoside triphosphate hydrolases"/>
    <property type="match status" value="3"/>
</dbReference>
<dbReference type="InterPro" id="IPR002543">
    <property type="entry name" value="FtsK_dom"/>
</dbReference>
<dbReference type="OrthoDB" id="9807790at2"/>
<protein>
    <submittedName>
        <fullName evidence="13">DNA segregation ATPase FtsK/SpoIIIE, S-DNA-T family</fullName>
    </submittedName>
</protein>
<dbReference type="STRING" id="1198245.SAMN05444858_104177"/>
<proteinExistence type="predicted"/>
<dbReference type="GO" id="GO:0005524">
    <property type="term" value="F:ATP binding"/>
    <property type="evidence" value="ECO:0007669"/>
    <property type="project" value="UniProtKB-UniRule"/>
</dbReference>
<dbReference type="InterPro" id="IPR023836">
    <property type="entry name" value="EccCa-like_Actinobacteria"/>
</dbReference>
<feature type="domain" description="FtsK" evidence="12">
    <location>
        <begin position="1104"/>
        <end position="1287"/>
    </location>
</feature>
<name>A0A1N6VMX2_9ACTN</name>
<feature type="transmembrane region" description="Helical" evidence="11">
    <location>
        <begin position="65"/>
        <end position="88"/>
    </location>
</feature>
<evidence type="ECO:0000256" key="8">
    <source>
        <dbReference type="ARBA" id="ARBA00023136"/>
    </source>
</evidence>
<comment type="subcellular location">
    <subcellularLocation>
        <location evidence="1">Cell membrane</location>
        <topology evidence="1">Multi-pass membrane protein</topology>
    </subcellularLocation>
</comment>
<feature type="binding site" evidence="9">
    <location>
        <begin position="481"/>
        <end position="488"/>
    </location>
    <ligand>
        <name>ATP</name>
        <dbReference type="ChEBI" id="CHEBI:30616"/>
    </ligand>
</feature>